<dbReference type="NCBIfam" id="NF033635">
    <property type="entry name" value="SLATT_fungal"/>
    <property type="match status" value="1"/>
</dbReference>
<gene>
    <name evidence="3" type="ORF">PDE_06045</name>
</gene>
<dbReference type="AlphaFoldDB" id="S7ZR01"/>
<dbReference type="OrthoDB" id="4472872at2759"/>
<sequence length="189" mass="20980">MPGSSTFSINDTTHGKYDNFRAATGALRKTLKAQEIHKTLLNQLFSIFFNSLAILQLVIGATITALGPLAEDHMVAITILGAVNTIIAGVIALMKGRGLPQRLRKDLAEIRKVMTYIEEVEINLKYGDGEEANRDVMSLIRNVFDQYKTMQDVIAMNQPDTYANTLQLERGNQLGRVRPVDEEMGISAR</sequence>
<dbReference type="PANTHER" id="PTHR38793:SF3">
    <property type="entry name" value="SMODS AND SLOG-ASSOCIATING 2TM EFFECTOR DOMAIN-CONTAINING PROTEIN"/>
    <property type="match status" value="1"/>
</dbReference>
<feature type="domain" description="SMODS and SLOG-associating 2TM effector" evidence="2">
    <location>
        <begin position="34"/>
        <end position="150"/>
    </location>
</feature>
<dbReference type="InterPro" id="IPR041622">
    <property type="entry name" value="SLATT_fungi"/>
</dbReference>
<dbReference type="EMBL" id="KB644413">
    <property type="protein sequence ID" value="EPS31091.1"/>
    <property type="molecule type" value="Genomic_DNA"/>
</dbReference>
<name>S7ZR01_PENO1</name>
<dbReference type="HOGENOM" id="CLU_1434892_0_0_1"/>
<feature type="transmembrane region" description="Helical" evidence="1">
    <location>
        <begin position="44"/>
        <end position="67"/>
    </location>
</feature>
<dbReference type="PhylomeDB" id="S7ZR01"/>
<dbReference type="eggNOG" id="ENOG502SJQ8">
    <property type="taxonomic scope" value="Eukaryota"/>
</dbReference>
<protein>
    <recommendedName>
        <fullName evidence="2">SMODS and SLOG-associating 2TM effector domain-containing protein</fullName>
    </recommendedName>
</protein>
<organism evidence="3 4">
    <name type="scientific">Penicillium oxalicum (strain 114-2 / CGMCC 5302)</name>
    <name type="common">Penicillium decumbens</name>
    <dbReference type="NCBI Taxonomy" id="933388"/>
    <lineage>
        <taxon>Eukaryota</taxon>
        <taxon>Fungi</taxon>
        <taxon>Dikarya</taxon>
        <taxon>Ascomycota</taxon>
        <taxon>Pezizomycotina</taxon>
        <taxon>Eurotiomycetes</taxon>
        <taxon>Eurotiomycetidae</taxon>
        <taxon>Eurotiales</taxon>
        <taxon>Aspergillaceae</taxon>
        <taxon>Penicillium</taxon>
    </lineage>
</organism>
<evidence type="ECO:0000313" key="3">
    <source>
        <dbReference type="EMBL" id="EPS31091.1"/>
    </source>
</evidence>
<keyword evidence="1" id="KW-1133">Transmembrane helix</keyword>
<evidence type="ECO:0000313" key="4">
    <source>
        <dbReference type="Proteomes" id="UP000019376"/>
    </source>
</evidence>
<evidence type="ECO:0000259" key="2">
    <source>
        <dbReference type="Pfam" id="PF18142"/>
    </source>
</evidence>
<feature type="transmembrane region" description="Helical" evidence="1">
    <location>
        <begin position="73"/>
        <end position="94"/>
    </location>
</feature>
<dbReference type="Pfam" id="PF18142">
    <property type="entry name" value="SLATT_fungal"/>
    <property type="match status" value="1"/>
</dbReference>
<keyword evidence="1" id="KW-0812">Transmembrane</keyword>
<proteinExistence type="predicted"/>
<dbReference type="PANTHER" id="PTHR38793">
    <property type="entry name" value="SLATT_FUNGAL DOMAIN-CONTAINING PROTEIN-RELATED"/>
    <property type="match status" value="1"/>
</dbReference>
<dbReference type="Proteomes" id="UP000019376">
    <property type="component" value="Unassembled WGS sequence"/>
</dbReference>
<evidence type="ECO:0000256" key="1">
    <source>
        <dbReference type="SAM" id="Phobius"/>
    </source>
</evidence>
<accession>S7ZR01</accession>
<reference evidence="3 4" key="1">
    <citation type="journal article" date="2013" name="PLoS ONE">
        <title>Genomic and secretomic analyses reveal unique features of the lignocellulolytic enzyme system of Penicillium decumbens.</title>
        <authorList>
            <person name="Liu G."/>
            <person name="Zhang L."/>
            <person name="Wei X."/>
            <person name="Zou G."/>
            <person name="Qin Y."/>
            <person name="Ma L."/>
            <person name="Li J."/>
            <person name="Zheng H."/>
            <person name="Wang S."/>
            <person name="Wang C."/>
            <person name="Xun L."/>
            <person name="Zhao G.-P."/>
            <person name="Zhou Z."/>
            <person name="Qu Y."/>
        </authorList>
    </citation>
    <scope>NUCLEOTIDE SEQUENCE [LARGE SCALE GENOMIC DNA]</scope>
    <source>
        <strain evidence="4">114-2 / CGMCC 5302</strain>
    </source>
</reference>
<keyword evidence="4" id="KW-1185">Reference proteome</keyword>
<keyword evidence="1" id="KW-0472">Membrane</keyword>